<keyword evidence="2" id="KW-1185">Reference proteome</keyword>
<dbReference type="RefSeq" id="WP_271088841.1">
    <property type="nucleotide sequence ID" value="NZ_JAPJZH010000004.1"/>
</dbReference>
<protein>
    <submittedName>
        <fullName evidence="1">Class I SAM-dependent methyltransferase</fullName>
        <ecNumber evidence="1">2.1.1.-</ecNumber>
    </submittedName>
</protein>
<dbReference type="GO" id="GO:0032259">
    <property type="term" value="P:methylation"/>
    <property type="evidence" value="ECO:0007669"/>
    <property type="project" value="UniProtKB-KW"/>
</dbReference>
<dbReference type="InterPro" id="IPR029063">
    <property type="entry name" value="SAM-dependent_MTases_sf"/>
</dbReference>
<evidence type="ECO:0000313" key="2">
    <source>
        <dbReference type="Proteomes" id="UP001148313"/>
    </source>
</evidence>
<dbReference type="SUPFAM" id="SSF53335">
    <property type="entry name" value="S-adenosyl-L-methionine-dependent methyltransferases"/>
    <property type="match status" value="1"/>
</dbReference>
<keyword evidence="1" id="KW-0489">Methyltransferase</keyword>
<dbReference type="EC" id="2.1.1.-" evidence="1"/>
<sequence>MTDGLLTPIEGPVFDIARPVLERLPAYARRNAGALSNSQWARVVDQARPAIVRAGFPPHEIPFLKRIPANPERLITNILADLARQGLVAGPDAAPTSGHMPGFNHGGRTTFIYPEEGALLERLVASLGPRRTIFLGSYYGYWASFAVPNIVAGVGRAILVDPDPAVARIAQANFSAQPEVEVVCDTAERYLSQCADTFDLVVLDAELPRDHPDPALRGKGLYCRLLQAVLPHLRTGAVLVAHNILFNDQTGDPFFDEVIARNRTELSAFMELAKNAFGFVEYQTTEGVGIGQLRSKASSA</sequence>
<dbReference type="CDD" id="cd02440">
    <property type="entry name" value="AdoMet_MTases"/>
    <property type="match status" value="1"/>
</dbReference>
<dbReference type="EMBL" id="JAPJZH010000004">
    <property type="protein sequence ID" value="MDA4845233.1"/>
    <property type="molecule type" value="Genomic_DNA"/>
</dbReference>
<dbReference type="GO" id="GO:0008168">
    <property type="term" value="F:methyltransferase activity"/>
    <property type="evidence" value="ECO:0007669"/>
    <property type="project" value="UniProtKB-KW"/>
</dbReference>
<dbReference type="Gene3D" id="3.40.50.150">
    <property type="entry name" value="Vaccinia Virus protein VP39"/>
    <property type="match status" value="1"/>
</dbReference>
<keyword evidence="1" id="KW-0808">Transferase</keyword>
<proteinExistence type="predicted"/>
<evidence type="ECO:0000313" key="1">
    <source>
        <dbReference type="EMBL" id="MDA4845233.1"/>
    </source>
</evidence>
<reference evidence="1" key="1">
    <citation type="submission" date="2022-11" db="EMBL/GenBank/DDBJ databases">
        <title>Hoeflea poritis sp. nov., isolated from scleractinian coral Porites lutea.</title>
        <authorList>
            <person name="Zhang G."/>
            <person name="Wei Q."/>
            <person name="Cai L."/>
        </authorList>
    </citation>
    <scope>NUCLEOTIDE SEQUENCE</scope>
    <source>
        <strain evidence="1">E7-10</strain>
    </source>
</reference>
<dbReference type="Proteomes" id="UP001148313">
    <property type="component" value="Unassembled WGS sequence"/>
</dbReference>
<dbReference type="Pfam" id="PF13578">
    <property type="entry name" value="Methyltransf_24"/>
    <property type="match status" value="1"/>
</dbReference>
<name>A0ABT4VKJ2_9HYPH</name>
<comment type="caution">
    <text evidence="1">The sequence shown here is derived from an EMBL/GenBank/DDBJ whole genome shotgun (WGS) entry which is preliminary data.</text>
</comment>
<organism evidence="1 2">
    <name type="scientific">Hoeflea poritis</name>
    <dbReference type="NCBI Taxonomy" id="2993659"/>
    <lineage>
        <taxon>Bacteria</taxon>
        <taxon>Pseudomonadati</taxon>
        <taxon>Pseudomonadota</taxon>
        <taxon>Alphaproteobacteria</taxon>
        <taxon>Hyphomicrobiales</taxon>
        <taxon>Rhizobiaceae</taxon>
        <taxon>Hoeflea</taxon>
    </lineage>
</organism>
<accession>A0ABT4VKJ2</accession>
<gene>
    <name evidence="1" type="ORF">OOZ53_07720</name>
</gene>